<evidence type="ECO:0000313" key="2">
    <source>
        <dbReference type="EMBL" id="CAD7437526.1"/>
    </source>
</evidence>
<protein>
    <submittedName>
        <fullName evidence="2">Uncharacterized protein</fullName>
    </submittedName>
</protein>
<reference evidence="2" key="1">
    <citation type="submission" date="2020-11" db="EMBL/GenBank/DDBJ databases">
        <authorList>
            <person name="Tran Van P."/>
        </authorList>
    </citation>
    <scope>NUCLEOTIDE SEQUENCE</scope>
</reference>
<name>A0A7R9ELR3_9NEOP</name>
<feature type="signal peptide" evidence="1">
    <location>
        <begin position="1"/>
        <end position="35"/>
    </location>
</feature>
<gene>
    <name evidence="2" type="ORF">TBIB3V08_LOCUS135</name>
</gene>
<dbReference type="AlphaFoldDB" id="A0A7R9ELR3"/>
<feature type="chain" id="PRO_5031376198" evidence="1">
    <location>
        <begin position="36"/>
        <end position="269"/>
    </location>
</feature>
<keyword evidence="1" id="KW-0732">Signal</keyword>
<dbReference type="EMBL" id="OD564278">
    <property type="protein sequence ID" value="CAD7437526.1"/>
    <property type="molecule type" value="Genomic_DNA"/>
</dbReference>
<sequence>MVGEQASGTTMSSMAYLGRLTLLSLCVSLVRGSMATDCGPQFQGKCLCGIVDYQERMHQYVVNCTNSGFKNTAMLEFLPSQTEEENRRNGVKTVRKGVGYGKEQVKQDEKEGKDQLVTTKKACQGVERGSCDSTANLEEGDVKIADVVPHFYSKLEENLQLSRLEEHHNLNLALHHLVKKSHEKEELRKNAWGVPFQIEAGKIRPPAVISTLKKLEGGITTCWEESARLIMDVLLPDDNPEERDEENKRVRKDMKMAYNNEDVVVEPVT</sequence>
<evidence type="ECO:0000256" key="1">
    <source>
        <dbReference type="SAM" id="SignalP"/>
    </source>
</evidence>
<proteinExistence type="predicted"/>
<organism evidence="2">
    <name type="scientific">Timema bartmani</name>
    <dbReference type="NCBI Taxonomy" id="61472"/>
    <lineage>
        <taxon>Eukaryota</taxon>
        <taxon>Metazoa</taxon>
        <taxon>Ecdysozoa</taxon>
        <taxon>Arthropoda</taxon>
        <taxon>Hexapoda</taxon>
        <taxon>Insecta</taxon>
        <taxon>Pterygota</taxon>
        <taxon>Neoptera</taxon>
        <taxon>Polyneoptera</taxon>
        <taxon>Phasmatodea</taxon>
        <taxon>Timematodea</taxon>
        <taxon>Timematoidea</taxon>
        <taxon>Timematidae</taxon>
        <taxon>Timema</taxon>
    </lineage>
</organism>
<accession>A0A7R9ELR3</accession>